<accession>A0ABC9TV54</accession>
<sequence length="45" mass="4982">MTCTLRAQATAFNEKPPGKTCAVQGCRETDSFKNRGGCDRYRSQP</sequence>
<dbReference type="AlphaFoldDB" id="A0ABC9TV54"/>
<dbReference type="EMBL" id="AWSU01000262">
    <property type="protein sequence ID" value="ERI75309.1"/>
    <property type="molecule type" value="Genomic_DNA"/>
</dbReference>
<proteinExistence type="predicted"/>
<gene>
    <name evidence="1" type="ORF">CLOSYM_03324</name>
</gene>
<evidence type="ECO:0000313" key="2">
    <source>
        <dbReference type="Proteomes" id="UP000016491"/>
    </source>
</evidence>
<name>A0ABC9TV54_CLOSY</name>
<organism evidence="1 2">
    <name type="scientific">[Clostridium] symbiosum ATCC 14940</name>
    <dbReference type="NCBI Taxonomy" id="411472"/>
    <lineage>
        <taxon>Bacteria</taxon>
        <taxon>Bacillati</taxon>
        <taxon>Bacillota</taxon>
        <taxon>Clostridia</taxon>
        <taxon>Lachnospirales</taxon>
        <taxon>Lachnospiraceae</taxon>
        <taxon>Otoolea</taxon>
    </lineage>
</organism>
<comment type="caution">
    <text evidence="1">The sequence shown here is derived from an EMBL/GenBank/DDBJ whole genome shotgun (WGS) entry which is preliminary data.</text>
</comment>
<reference evidence="1 2" key="1">
    <citation type="submission" date="2013-07" db="EMBL/GenBank/DDBJ databases">
        <authorList>
            <person name="Weinstock G."/>
            <person name="Sodergren E."/>
            <person name="Wylie T."/>
            <person name="Fulton L."/>
            <person name="Fulton R."/>
            <person name="Fronick C."/>
            <person name="O'Laughlin M."/>
            <person name="Godfrey J."/>
            <person name="Miner T."/>
            <person name="Herter B."/>
            <person name="Appelbaum E."/>
            <person name="Cordes M."/>
            <person name="Lek S."/>
            <person name="Wollam A."/>
            <person name="Pepin K.H."/>
            <person name="Palsikar V.B."/>
            <person name="Mitreva M."/>
            <person name="Wilson R.K."/>
        </authorList>
    </citation>
    <scope>NUCLEOTIDE SEQUENCE [LARGE SCALE GENOMIC DNA]</scope>
    <source>
        <strain evidence="1 2">ATCC 14940</strain>
    </source>
</reference>
<feature type="non-terminal residue" evidence="1">
    <location>
        <position position="45"/>
    </location>
</feature>
<evidence type="ECO:0000313" key="1">
    <source>
        <dbReference type="EMBL" id="ERI75309.1"/>
    </source>
</evidence>
<protein>
    <submittedName>
        <fullName evidence="1">Uncharacterized protein</fullName>
    </submittedName>
</protein>
<dbReference type="Proteomes" id="UP000016491">
    <property type="component" value="Unassembled WGS sequence"/>
</dbReference>